<feature type="signal peptide" evidence="1">
    <location>
        <begin position="1"/>
        <end position="22"/>
    </location>
</feature>
<evidence type="ECO:0000313" key="4">
    <source>
        <dbReference type="Proteomes" id="UP001337655"/>
    </source>
</evidence>
<dbReference type="PANTHER" id="PTHR43662:SF12">
    <property type="entry name" value="DUF1996 DOMAIN-CONTAINING PROTEIN-RELATED"/>
    <property type="match status" value="1"/>
</dbReference>
<sequence length="329" mass="35726">MPSTSFCAALLTSGFAVRTALAYTQVNVPSPFMNKNIDPIVFPGSYSSSHLHSFYGSDGVTASTTKSRQIKKDTCTNAENPNDLSVYWTPTLLYQSGDDWEPVPVMRFSAYYGLGDEPAEIPIPRNLMMLAGNSKATTPDEMVPEAHAEWFCEGDEDAGSDANGFPSQTCSTHMQQLLYFPNCVNTETLETAYKDGEPGSYHDCPAGMQAMPQLRFSIRYDLREVVSGGWSGTAPVKLASGNAYSSHGDFINGWTKEGNANLVLAMQSKDSYISVNGDRGNDGDTMDCEAVDAEPDMGTSDYAESVSMMSKRSVPALGWSSKSRFARKA</sequence>
<dbReference type="PANTHER" id="PTHR43662">
    <property type="match status" value="1"/>
</dbReference>
<dbReference type="RefSeq" id="XP_064654374.1">
    <property type="nucleotide sequence ID" value="XM_064807360.1"/>
</dbReference>
<evidence type="ECO:0000259" key="2">
    <source>
        <dbReference type="Pfam" id="PF09362"/>
    </source>
</evidence>
<comment type="caution">
    <text evidence="3">The sequence shown here is derived from an EMBL/GenBank/DDBJ whole genome shotgun (WGS) entry which is preliminary data.</text>
</comment>
<evidence type="ECO:0000256" key="1">
    <source>
        <dbReference type="SAM" id="SignalP"/>
    </source>
</evidence>
<keyword evidence="4" id="KW-1185">Reference proteome</keyword>
<organism evidence="3 4">
    <name type="scientific">Saxophila tyrrhenica</name>
    <dbReference type="NCBI Taxonomy" id="1690608"/>
    <lineage>
        <taxon>Eukaryota</taxon>
        <taxon>Fungi</taxon>
        <taxon>Dikarya</taxon>
        <taxon>Ascomycota</taxon>
        <taxon>Pezizomycotina</taxon>
        <taxon>Dothideomycetes</taxon>
        <taxon>Dothideomycetidae</taxon>
        <taxon>Mycosphaerellales</taxon>
        <taxon>Extremaceae</taxon>
        <taxon>Saxophila</taxon>
    </lineage>
</organism>
<reference evidence="3 4" key="1">
    <citation type="submission" date="2023-08" db="EMBL/GenBank/DDBJ databases">
        <title>Black Yeasts Isolated from many extreme environments.</title>
        <authorList>
            <person name="Coleine C."/>
            <person name="Stajich J.E."/>
            <person name="Selbmann L."/>
        </authorList>
    </citation>
    <scope>NUCLEOTIDE SEQUENCE [LARGE SCALE GENOMIC DNA]</scope>
    <source>
        <strain evidence="3 4">CCFEE 5935</strain>
    </source>
</reference>
<accession>A0AAV9NW94</accession>
<dbReference type="EMBL" id="JAVRRT010000021">
    <property type="protein sequence ID" value="KAK5164046.1"/>
    <property type="molecule type" value="Genomic_DNA"/>
</dbReference>
<name>A0AAV9NW94_9PEZI</name>
<protein>
    <recommendedName>
        <fullName evidence="2">DUF1996 domain-containing protein</fullName>
    </recommendedName>
</protein>
<evidence type="ECO:0000313" key="3">
    <source>
        <dbReference type="EMBL" id="KAK5164046.1"/>
    </source>
</evidence>
<dbReference type="InterPro" id="IPR018535">
    <property type="entry name" value="DUF1996"/>
</dbReference>
<keyword evidence="1" id="KW-0732">Signal</keyword>
<dbReference type="Proteomes" id="UP001337655">
    <property type="component" value="Unassembled WGS sequence"/>
</dbReference>
<proteinExistence type="predicted"/>
<dbReference type="GeneID" id="89931466"/>
<dbReference type="AlphaFoldDB" id="A0AAV9NW94"/>
<gene>
    <name evidence="3" type="ORF">LTR77_010137</name>
</gene>
<dbReference type="Pfam" id="PF09362">
    <property type="entry name" value="DUF1996"/>
    <property type="match status" value="1"/>
</dbReference>
<feature type="domain" description="DUF1996" evidence="2">
    <location>
        <begin position="38"/>
        <end position="254"/>
    </location>
</feature>
<feature type="chain" id="PRO_5044001450" description="DUF1996 domain-containing protein" evidence="1">
    <location>
        <begin position="23"/>
        <end position="329"/>
    </location>
</feature>